<dbReference type="Proteomes" id="UP001212841">
    <property type="component" value="Unassembled WGS sequence"/>
</dbReference>
<accession>A0AAD5WY27</accession>
<gene>
    <name evidence="7" type="primary">EBP2</name>
    <name evidence="7" type="ORF">HK097_001955</name>
</gene>
<dbReference type="InterPro" id="IPR008610">
    <property type="entry name" value="Ebp2"/>
</dbReference>
<dbReference type="GO" id="GO:0034399">
    <property type="term" value="C:nuclear periphery"/>
    <property type="evidence" value="ECO:0007669"/>
    <property type="project" value="TreeGrafter"/>
</dbReference>
<evidence type="ECO:0000256" key="5">
    <source>
        <dbReference type="ARBA" id="ARBA00023242"/>
    </source>
</evidence>
<feature type="compositionally biased region" description="Basic and acidic residues" evidence="6">
    <location>
        <begin position="316"/>
        <end position="325"/>
    </location>
</feature>
<feature type="non-terminal residue" evidence="7">
    <location>
        <position position="1"/>
    </location>
</feature>
<name>A0AAD5WY27_9FUNG</name>
<dbReference type="PANTHER" id="PTHR13028">
    <property type="entry name" value="RRNA PROCESSING PROTEIN EBNA1-BINDING PROTEIN-RELATED"/>
    <property type="match status" value="1"/>
</dbReference>
<keyword evidence="3" id="KW-0690">Ribosome biogenesis</keyword>
<dbReference type="EMBL" id="JADGJD010001402">
    <property type="protein sequence ID" value="KAJ3042675.1"/>
    <property type="molecule type" value="Genomic_DNA"/>
</dbReference>
<dbReference type="AlphaFoldDB" id="A0AAD5WY27"/>
<evidence type="ECO:0000256" key="3">
    <source>
        <dbReference type="ARBA" id="ARBA00022517"/>
    </source>
</evidence>
<evidence type="ECO:0000313" key="7">
    <source>
        <dbReference type="EMBL" id="KAJ3042675.1"/>
    </source>
</evidence>
<feature type="compositionally biased region" description="Acidic residues" evidence="6">
    <location>
        <begin position="70"/>
        <end position="95"/>
    </location>
</feature>
<feature type="compositionally biased region" description="Basic residues" evidence="6">
    <location>
        <begin position="1"/>
        <end position="10"/>
    </location>
</feature>
<proteinExistence type="inferred from homology"/>
<keyword evidence="8" id="KW-1185">Reference proteome</keyword>
<comment type="subcellular location">
    <subcellularLocation>
        <location evidence="1">Nucleus</location>
        <location evidence="1">Nucleolus</location>
    </subcellularLocation>
</comment>
<protein>
    <submittedName>
        <fullName evidence="7">rRNA-processing protein and EBNA1-binding protein ebp2</fullName>
    </submittedName>
</protein>
<evidence type="ECO:0000256" key="4">
    <source>
        <dbReference type="ARBA" id="ARBA00023054"/>
    </source>
</evidence>
<feature type="region of interest" description="Disordered" evidence="6">
    <location>
        <begin position="255"/>
        <end position="368"/>
    </location>
</feature>
<organism evidence="7 8">
    <name type="scientific">Rhizophlyctis rosea</name>
    <dbReference type="NCBI Taxonomy" id="64517"/>
    <lineage>
        <taxon>Eukaryota</taxon>
        <taxon>Fungi</taxon>
        <taxon>Fungi incertae sedis</taxon>
        <taxon>Chytridiomycota</taxon>
        <taxon>Chytridiomycota incertae sedis</taxon>
        <taxon>Chytridiomycetes</taxon>
        <taxon>Rhizophlyctidales</taxon>
        <taxon>Rhizophlyctidaceae</taxon>
        <taxon>Rhizophlyctis</taxon>
    </lineage>
</organism>
<keyword evidence="4" id="KW-0175">Coiled coil</keyword>
<sequence length="368" mass="40918">MAKSKSKSKRPATTEPKSKKPPTDIADIASFVEEQGLEIDPDVADLIADPELPQLKTKKKDKKRSYIKQDDEEERDGEEGGEDDGGDEDMTEEDRLELAAYLDMQRGKILEGEGEEEEEEIDEKVYANNVTALLERLTDIAPQSEPPFIDRLTITSPTAIPDEPALASDDLKREFAFYSQALHAATQARKLITAAGVKFSRPEDFFAEMIKSDEHMAKVRQRLLDEAAGLRKAEEARKLREAKKYGKKVQIEKLAERDRQKKSELEKVKIARKKRDSAASGNINDDEFATSTGGDDDFGVSLDTDSSQKGGKRKRDASTPRDGQNHKRKKKDEKFGFGGLKRGSKGNTKDSVDDMSGFSVKKMKAGGG</sequence>
<feature type="region of interest" description="Disordered" evidence="6">
    <location>
        <begin position="1"/>
        <end position="96"/>
    </location>
</feature>
<comment type="similarity">
    <text evidence="2">Belongs to the EBP2 family.</text>
</comment>
<feature type="compositionally biased region" description="Basic residues" evidence="6">
    <location>
        <begin position="56"/>
        <end position="66"/>
    </location>
</feature>
<dbReference type="GO" id="GO:0030687">
    <property type="term" value="C:preribosome, large subunit precursor"/>
    <property type="evidence" value="ECO:0007669"/>
    <property type="project" value="TreeGrafter"/>
</dbReference>
<reference evidence="7" key="1">
    <citation type="submission" date="2020-05" db="EMBL/GenBank/DDBJ databases">
        <title>Phylogenomic resolution of chytrid fungi.</title>
        <authorList>
            <person name="Stajich J.E."/>
            <person name="Amses K."/>
            <person name="Simmons R."/>
            <person name="Seto K."/>
            <person name="Myers J."/>
            <person name="Bonds A."/>
            <person name="Quandt C.A."/>
            <person name="Barry K."/>
            <person name="Liu P."/>
            <person name="Grigoriev I."/>
            <person name="Longcore J.E."/>
            <person name="James T.Y."/>
        </authorList>
    </citation>
    <scope>NUCLEOTIDE SEQUENCE</scope>
    <source>
        <strain evidence="7">JEL0318</strain>
    </source>
</reference>
<feature type="compositionally biased region" description="Acidic residues" evidence="6">
    <location>
        <begin position="284"/>
        <end position="298"/>
    </location>
</feature>
<evidence type="ECO:0000313" key="8">
    <source>
        <dbReference type="Proteomes" id="UP001212841"/>
    </source>
</evidence>
<dbReference type="GO" id="GO:0042273">
    <property type="term" value="P:ribosomal large subunit biogenesis"/>
    <property type="evidence" value="ECO:0007669"/>
    <property type="project" value="TreeGrafter"/>
</dbReference>
<dbReference type="GO" id="GO:0006364">
    <property type="term" value="P:rRNA processing"/>
    <property type="evidence" value="ECO:0007669"/>
    <property type="project" value="TreeGrafter"/>
</dbReference>
<keyword evidence="5" id="KW-0539">Nucleus</keyword>
<dbReference type="Pfam" id="PF05890">
    <property type="entry name" value="Ebp2"/>
    <property type="match status" value="1"/>
</dbReference>
<comment type="caution">
    <text evidence="7">The sequence shown here is derived from an EMBL/GenBank/DDBJ whole genome shotgun (WGS) entry which is preliminary data.</text>
</comment>
<feature type="compositionally biased region" description="Basic and acidic residues" evidence="6">
    <location>
        <begin position="255"/>
        <end position="269"/>
    </location>
</feature>
<evidence type="ECO:0000256" key="6">
    <source>
        <dbReference type="SAM" id="MobiDB-lite"/>
    </source>
</evidence>
<evidence type="ECO:0000256" key="2">
    <source>
        <dbReference type="ARBA" id="ARBA00007336"/>
    </source>
</evidence>
<dbReference type="GO" id="GO:0005730">
    <property type="term" value="C:nucleolus"/>
    <property type="evidence" value="ECO:0007669"/>
    <property type="project" value="UniProtKB-SubCell"/>
</dbReference>
<dbReference type="PANTHER" id="PTHR13028:SF0">
    <property type="entry name" value="RRNA-PROCESSING PROTEIN EBP2-RELATED"/>
    <property type="match status" value="1"/>
</dbReference>
<evidence type="ECO:0000256" key="1">
    <source>
        <dbReference type="ARBA" id="ARBA00004604"/>
    </source>
</evidence>